<keyword evidence="1" id="KW-0812">Transmembrane</keyword>
<accession>A0A327WXG3</accession>
<dbReference type="RefSeq" id="WP_111630114.1">
    <property type="nucleotide sequence ID" value="NZ_QLMC01000005.1"/>
</dbReference>
<comment type="caution">
    <text evidence="2">The sequence shown here is derived from an EMBL/GenBank/DDBJ whole genome shotgun (WGS) entry which is preliminary data.</text>
</comment>
<dbReference type="AlphaFoldDB" id="A0A327WXG3"/>
<dbReference type="Proteomes" id="UP000248790">
    <property type="component" value="Unassembled WGS sequence"/>
</dbReference>
<proteinExistence type="predicted"/>
<sequence>MYPKLTVLQRLKAPTSKFFRPILRVSATVVALVIWLLWGQALLATDGIPFPDHLRSAIELSGAIALTAAVLSMLTVDYEQLRKDSVLDGIKTARPYKAVLKLDDPKPRKALPPIK</sequence>
<reference evidence="2 3" key="1">
    <citation type="submission" date="2018-06" db="EMBL/GenBank/DDBJ databases">
        <title>Genomic Encyclopedia of Archaeal and Bacterial Type Strains, Phase II (KMG-II): from individual species to whole genera.</title>
        <authorList>
            <person name="Goeker M."/>
        </authorList>
    </citation>
    <scope>NUCLEOTIDE SEQUENCE [LARGE SCALE GENOMIC DNA]</scope>
    <source>
        <strain evidence="2 3">DSM 21851</strain>
    </source>
</reference>
<evidence type="ECO:0000313" key="3">
    <source>
        <dbReference type="Proteomes" id="UP000248790"/>
    </source>
</evidence>
<keyword evidence="1" id="KW-0472">Membrane</keyword>
<keyword evidence="3" id="KW-1185">Reference proteome</keyword>
<dbReference type="EMBL" id="QLMC01000005">
    <property type="protein sequence ID" value="RAJ94205.1"/>
    <property type="molecule type" value="Genomic_DNA"/>
</dbReference>
<evidence type="ECO:0000256" key="1">
    <source>
        <dbReference type="SAM" id="Phobius"/>
    </source>
</evidence>
<organism evidence="2 3">
    <name type="scientific">Larkinella arboricola</name>
    <dbReference type="NCBI Taxonomy" id="643671"/>
    <lineage>
        <taxon>Bacteria</taxon>
        <taxon>Pseudomonadati</taxon>
        <taxon>Bacteroidota</taxon>
        <taxon>Cytophagia</taxon>
        <taxon>Cytophagales</taxon>
        <taxon>Spirosomataceae</taxon>
        <taxon>Larkinella</taxon>
    </lineage>
</organism>
<gene>
    <name evidence="2" type="ORF">LX87_04090</name>
</gene>
<evidence type="ECO:0000313" key="2">
    <source>
        <dbReference type="EMBL" id="RAJ94205.1"/>
    </source>
</evidence>
<keyword evidence="1" id="KW-1133">Transmembrane helix</keyword>
<feature type="transmembrane region" description="Helical" evidence="1">
    <location>
        <begin position="58"/>
        <end position="76"/>
    </location>
</feature>
<feature type="transmembrane region" description="Helical" evidence="1">
    <location>
        <begin position="21"/>
        <end position="38"/>
    </location>
</feature>
<name>A0A327WXG3_LARAB</name>
<protein>
    <submittedName>
        <fullName evidence="2">Uncharacterized protein</fullName>
    </submittedName>
</protein>